<dbReference type="GO" id="GO:0016020">
    <property type="term" value="C:membrane"/>
    <property type="evidence" value="ECO:0007669"/>
    <property type="project" value="UniProtKB-SubCell"/>
</dbReference>
<reference evidence="10" key="1">
    <citation type="submission" date="2017-04" db="EMBL/GenBank/DDBJ databases">
        <title>Population genomics of picophytoplankton unveils novel chromosome hypervariability.</title>
        <authorList>
            <consortium name="DOE Joint Genome Institute"/>
            <person name="Blanc-Mathieu R."/>
            <person name="Krasovec M."/>
            <person name="Hebrard M."/>
            <person name="Yau S."/>
            <person name="Desgranges E."/>
            <person name="Martin J."/>
            <person name="Schackwitz W."/>
            <person name="Kuo A."/>
            <person name="Salin G."/>
            <person name="Donnadieu C."/>
            <person name="Desdevises Y."/>
            <person name="Sanchez-Ferandin S."/>
            <person name="Moreau H."/>
            <person name="Rivals E."/>
            <person name="Grigoriev I.V."/>
            <person name="Grimsley N."/>
            <person name="Eyre-Walker A."/>
            <person name="Piganeau G."/>
        </authorList>
    </citation>
    <scope>NUCLEOTIDE SEQUENCE [LARGE SCALE GENOMIC DNA]</scope>
    <source>
        <strain evidence="10">RCC 1115</strain>
    </source>
</reference>
<evidence type="ECO:0008006" key="11">
    <source>
        <dbReference type="Google" id="ProtNLM"/>
    </source>
</evidence>
<accession>A0A1Y5IJ37</accession>
<keyword evidence="6 8" id="KW-0472">Membrane</keyword>
<feature type="transmembrane region" description="Helical" evidence="8">
    <location>
        <begin position="502"/>
        <end position="520"/>
    </location>
</feature>
<feature type="compositionally biased region" description="Basic and acidic residues" evidence="7">
    <location>
        <begin position="611"/>
        <end position="621"/>
    </location>
</feature>
<dbReference type="AlphaFoldDB" id="A0A1Y5IJ37"/>
<dbReference type="GO" id="GO:0005375">
    <property type="term" value="F:copper ion transmembrane transporter activity"/>
    <property type="evidence" value="ECO:0007669"/>
    <property type="project" value="InterPro"/>
</dbReference>
<feature type="chain" id="PRO_5012621946" description="Copper transporter" evidence="9">
    <location>
        <begin position="31"/>
        <end position="621"/>
    </location>
</feature>
<gene>
    <name evidence="10" type="ORF">BE221DRAFT_188880</name>
</gene>
<feature type="transmembrane region" description="Helical" evidence="8">
    <location>
        <begin position="526"/>
        <end position="545"/>
    </location>
</feature>
<proteinExistence type="inferred from homology"/>
<keyword evidence="3 8" id="KW-0812">Transmembrane</keyword>
<evidence type="ECO:0000256" key="2">
    <source>
        <dbReference type="ARBA" id="ARBA00006921"/>
    </source>
</evidence>
<evidence type="ECO:0000256" key="4">
    <source>
        <dbReference type="ARBA" id="ARBA00022796"/>
    </source>
</evidence>
<dbReference type="Proteomes" id="UP000195557">
    <property type="component" value="Unassembled WGS sequence"/>
</dbReference>
<keyword evidence="4" id="KW-0406">Ion transport</keyword>
<evidence type="ECO:0000256" key="6">
    <source>
        <dbReference type="ARBA" id="ARBA00023136"/>
    </source>
</evidence>
<evidence type="ECO:0000256" key="7">
    <source>
        <dbReference type="SAM" id="MobiDB-lite"/>
    </source>
</evidence>
<keyword evidence="9" id="KW-0732">Signal</keyword>
<dbReference type="PANTHER" id="PTHR40855">
    <property type="entry name" value="DIOX_N DOMAIN-CONTAINING PROTEIN"/>
    <property type="match status" value="1"/>
</dbReference>
<evidence type="ECO:0000256" key="3">
    <source>
        <dbReference type="ARBA" id="ARBA00022692"/>
    </source>
</evidence>
<protein>
    <recommendedName>
        <fullName evidence="11">Copper transporter</fullName>
    </recommendedName>
</protein>
<comment type="similarity">
    <text evidence="2">Belongs to the copper transporter (Ctr) (TC 1.A.56) family. SLC31A subfamily.</text>
</comment>
<evidence type="ECO:0000313" key="10">
    <source>
        <dbReference type="EMBL" id="OUS49580.1"/>
    </source>
</evidence>
<keyword evidence="4" id="KW-0186">Copper</keyword>
<organism evidence="10">
    <name type="scientific">Ostreococcus tauri</name>
    <name type="common">Marine green alga</name>
    <dbReference type="NCBI Taxonomy" id="70448"/>
    <lineage>
        <taxon>Eukaryota</taxon>
        <taxon>Viridiplantae</taxon>
        <taxon>Chlorophyta</taxon>
        <taxon>Mamiellophyceae</taxon>
        <taxon>Mamiellales</taxon>
        <taxon>Bathycoccaceae</taxon>
        <taxon>Ostreococcus</taxon>
    </lineage>
</organism>
<feature type="signal peptide" evidence="9">
    <location>
        <begin position="1"/>
        <end position="30"/>
    </location>
</feature>
<keyword evidence="5 8" id="KW-1133">Transmembrane helix</keyword>
<dbReference type="Pfam" id="PF04145">
    <property type="entry name" value="Ctr"/>
    <property type="match status" value="1"/>
</dbReference>
<dbReference type="InterPro" id="IPR007274">
    <property type="entry name" value="Cop_transporter"/>
</dbReference>
<keyword evidence="4" id="KW-0187">Copper transport</keyword>
<feature type="compositionally biased region" description="Low complexity" evidence="7">
    <location>
        <begin position="594"/>
        <end position="608"/>
    </location>
</feature>
<sequence length="621" mass="65975">MPTARARTTARGALALALCALACARAAASAHDALPRATLEAIRSGAADDAIRRAFIGERAPGAMIVTNVNARYVEARREGLTRLATCARATEAAEANGLARSAAWEDEHGGATRASMAALARERLRVDVDDACDRTGRMRGDLETLRDGADVVSRETLRRLDAAFHNATGGFFERSARSEMSLDHFHAYRAPSTAHDADDVEGKHAHTDVGVAIVMTPALILGEKRAAGGSRGLFVGDIEPDLPDDGMVVMLGEAARAWAPGLSPELRRLIKVPTHAMKLTGERAWFGRMVLPQKDHVHPTIDMSFGTWHTGAMKVAMSSNAEAESARWAAVACPSPAHEESAASDSLVTQTSRRRLLADEGSCTALGQKYCWHACQDLPAECNDTSLVQCVDQTNGQLVSGDQHNAVLRCPASNAEGFCNTAITPTTMYMDGFTLSTKNTFKPCVALLFKGWSLRTPALLALGFFATVCMGMSIEALASLRRNLQNPGFCNCHNIPSTRSRAYATSVYAVQITFGYLLMLVSMTYHVALFCAVIVGLILGHVVFGANAPVAANTTACCAHASPSDKDACPMCGPSAGDLDDLPPCCAARATAPSDSPNGSSSGDSINKPLNDRDLERGRS</sequence>
<feature type="transmembrane region" description="Helical" evidence="8">
    <location>
        <begin position="459"/>
        <end position="481"/>
    </location>
</feature>
<name>A0A1Y5IJ37_OSTTA</name>
<evidence type="ECO:0000256" key="1">
    <source>
        <dbReference type="ARBA" id="ARBA00004370"/>
    </source>
</evidence>
<keyword evidence="4" id="KW-0813">Transport</keyword>
<feature type="region of interest" description="Disordered" evidence="7">
    <location>
        <begin position="589"/>
        <end position="621"/>
    </location>
</feature>
<evidence type="ECO:0000256" key="8">
    <source>
        <dbReference type="SAM" id="Phobius"/>
    </source>
</evidence>
<dbReference type="PANTHER" id="PTHR40855:SF1">
    <property type="entry name" value="CLAVAMINATE SYNTHASE-LIKE PROTEIN"/>
    <property type="match status" value="1"/>
</dbReference>
<evidence type="ECO:0000256" key="5">
    <source>
        <dbReference type="ARBA" id="ARBA00022989"/>
    </source>
</evidence>
<dbReference type="EMBL" id="KZ155771">
    <property type="protein sequence ID" value="OUS49580.1"/>
    <property type="molecule type" value="Genomic_DNA"/>
</dbReference>
<comment type="subcellular location">
    <subcellularLocation>
        <location evidence="1">Membrane</location>
    </subcellularLocation>
</comment>
<dbReference type="eggNOG" id="ENOG502S3NF">
    <property type="taxonomic scope" value="Eukaryota"/>
</dbReference>
<evidence type="ECO:0000256" key="9">
    <source>
        <dbReference type="SAM" id="SignalP"/>
    </source>
</evidence>